<dbReference type="PANTHER" id="PTHR34196">
    <property type="entry name" value="OS02G0697700 PROTEIN"/>
    <property type="match status" value="1"/>
</dbReference>
<dbReference type="PANTHER" id="PTHR34196:SF3">
    <property type="match status" value="1"/>
</dbReference>
<name>A0AAN8TKH3_SOLBU</name>
<evidence type="ECO:0000313" key="2">
    <source>
        <dbReference type="Proteomes" id="UP001371456"/>
    </source>
</evidence>
<proteinExistence type="predicted"/>
<gene>
    <name evidence="1" type="ORF">RDI58_015651</name>
</gene>
<sequence length="140" mass="15427">MVGIFSRFSVSRAGHRRTQSALDETEVFPPNSEATIDRASSGPPHGIEFAVEFKPVKRPSEPLETDQPIPCPFPEPSVLNEGRIWKERGSSVGIRRPEGRATVSMATRTIPRPPMNRVILPSMSAPEHSLLKLLEQSGIC</sequence>
<dbReference type="EMBL" id="JBANQN010000006">
    <property type="protein sequence ID" value="KAK6787126.1"/>
    <property type="molecule type" value="Genomic_DNA"/>
</dbReference>
<comment type="caution">
    <text evidence="1">The sequence shown here is derived from an EMBL/GenBank/DDBJ whole genome shotgun (WGS) entry which is preliminary data.</text>
</comment>
<keyword evidence="2" id="KW-1185">Reference proteome</keyword>
<reference evidence="1 2" key="1">
    <citation type="submission" date="2024-02" db="EMBL/GenBank/DDBJ databases">
        <title>de novo genome assembly of Solanum bulbocastanum strain 11H21.</title>
        <authorList>
            <person name="Hosaka A.J."/>
        </authorList>
    </citation>
    <scope>NUCLEOTIDE SEQUENCE [LARGE SCALE GENOMIC DNA]</scope>
    <source>
        <tissue evidence="1">Young leaves</tissue>
    </source>
</reference>
<protein>
    <submittedName>
        <fullName evidence="1">Uncharacterized protein</fullName>
    </submittedName>
</protein>
<evidence type="ECO:0000313" key="1">
    <source>
        <dbReference type="EMBL" id="KAK6787126.1"/>
    </source>
</evidence>
<dbReference type="Proteomes" id="UP001371456">
    <property type="component" value="Unassembled WGS sequence"/>
</dbReference>
<accession>A0AAN8TKH3</accession>
<dbReference type="AlphaFoldDB" id="A0AAN8TKH3"/>
<organism evidence="1 2">
    <name type="scientific">Solanum bulbocastanum</name>
    <name type="common">Wild potato</name>
    <dbReference type="NCBI Taxonomy" id="147425"/>
    <lineage>
        <taxon>Eukaryota</taxon>
        <taxon>Viridiplantae</taxon>
        <taxon>Streptophyta</taxon>
        <taxon>Embryophyta</taxon>
        <taxon>Tracheophyta</taxon>
        <taxon>Spermatophyta</taxon>
        <taxon>Magnoliopsida</taxon>
        <taxon>eudicotyledons</taxon>
        <taxon>Gunneridae</taxon>
        <taxon>Pentapetalae</taxon>
        <taxon>asterids</taxon>
        <taxon>lamiids</taxon>
        <taxon>Solanales</taxon>
        <taxon>Solanaceae</taxon>
        <taxon>Solanoideae</taxon>
        <taxon>Solaneae</taxon>
        <taxon>Solanum</taxon>
    </lineage>
</organism>